<dbReference type="Proteomes" id="UP000007993">
    <property type="component" value="Unassembled WGS sequence"/>
</dbReference>
<protein>
    <submittedName>
        <fullName evidence="1">Uncharacterized protein</fullName>
    </submittedName>
</protein>
<accession>K5CKP1</accession>
<dbReference type="EMBL" id="AMCW01000002">
    <property type="protein sequence ID" value="EKK04650.1"/>
    <property type="molecule type" value="Genomic_DNA"/>
</dbReference>
<gene>
    <name evidence="1" type="ORF">RBSH_00030</name>
</gene>
<comment type="caution">
    <text evidence="1">The sequence shown here is derived from an EMBL/GenBank/DDBJ whole genome shotgun (WGS) entry which is preliminary data.</text>
</comment>
<proteinExistence type="predicted"/>
<sequence>TEGFYDTAVTEAVEFESRTTNDTPARLEVQRKVCPKGLCVKTMLCDGTLRITVADVFRVNPV</sequence>
<evidence type="ECO:0000313" key="2">
    <source>
        <dbReference type="Proteomes" id="UP000007993"/>
    </source>
</evidence>
<dbReference type="AlphaFoldDB" id="K5CKP1"/>
<evidence type="ECO:0000313" key="1">
    <source>
        <dbReference type="EMBL" id="EKK04650.1"/>
    </source>
</evidence>
<feature type="non-terminal residue" evidence="1">
    <location>
        <position position="1"/>
    </location>
</feature>
<reference evidence="1 2" key="1">
    <citation type="journal article" date="2013" name="Mar. Genomics">
        <title>Expression of sulfatases in Rhodopirellula baltica and the diversity of sulfatases in the genus Rhodopirellula.</title>
        <authorList>
            <person name="Wegner C.E."/>
            <person name="Richter-Heitmann T."/>
            <person name="Klindworth A."/>
            <person name="Klockow C."/>
            <person name="Richter M."/>
            <person name="Achstetter T."/>
            <person name="Glockner F.O."/>
            <person name="Harder J."/>
        </authorList>
    </citation>
    <scope>NUCLEOTIDE SEQUENCE [LARGE SCALE GENOMIC DNA]</scope>
    <source>
        <strain evidence="1 2">SH28</strain>
    </source>
</reference>
<organism evidence="1 2">
    <name type="scientific">Rhodopirellula baltica SH28</name>
    <dbReference type="NCBI Taxonomy" id="993517"/>
    <lineage>
        <taxon>Bacteria</taxon>
        <taxon>Pseudomonadati</taxon>
        <taxon>Planctomycetota</taxon>
        <taxon>Planctomycetia</taxon>
        <taxon>Pirellulales</taxon>
        <taxon>Pirellulaceae</taxon>
        <taxon>Rhodopirellula</taxon>
    </lineage>
</organism>
<name>K5CKP1_RHOBT</name>